<dbReference type="AlphaFoldDB" id="A0ABD2PCS3"/>
<name>A0ABD2PCS3_9CUCU</name>
<dbReference type="EMBL" id="JABFTP020000185">
    <property type="protein sequence ID" value="KAL3288563.1"/>
    <property type="molecule type" value="Genomic_DNA"/>
</dbReference>
<keyword evidence="2" id="KW-1185">Reference proteome</keyword>
<evidence type="ECO:0000313" key="1">
    <source>
        <dbReference type="EMBL" id="KAL3288563.1"/>
    </source>
</evidence>
<proteinExistence type="predicted"/>
<organism evidence="1 2">
    <name type="scientific">Cryptolaemus montrouzieri</name>
    <dbReference type="NCBI Taxonomy" id="559131"/>
    <lineage>
        <taxon>Eukaryota</taxon>
        <taxon>Metazoa</taxon>
        <taxon>Ecdysozoa</taxon>
        <taxon>Arthropoda</taxon>
        <taxon>Hexapoda</taxon>
        <taxon>Insecta</taxon>
        <taxon>Pterygota</taxon>
        <taxon>Neoptera</taxon>
        <taxon>Endopterygota</taxon>
        <taxon>Coleoptera</taxon>
        <taxon>Polyphaga</taxon>
        <taxon>Cucujiformia</taxon>
        <taxon>Coccinelloidea</taxon>
        <taxon>Coccinellidae</taxon>
        <taxon>Scymninae</taxon>
        <taxon>Scymnini</taxon>
        <taxon>Cryptolaemus</taxon>
    </lineage>
</organism>
<comment type="caution">
    <text evidence="1">The sequence shown here is derived from an EMBL/GenBank/DDBJ whole genome shotgun (WGS) entry which is preliminary data.</text>
</comment>
<dbReference type="Proteomes" id="UP001516400">
    <property type="component" value="Unassembled WGS sequence"/>
</dbReference>
<gene>
    <name evidence="1" type="ORF">HHI36_003002</name>
</gene>
<accession>A0ABD2PCS3</accession>
<protein>
    <recommendedName>
        <fullName evidence="3">PiggyBac transposable element-derived protein domain-containing protein</fullName>
    </recommendedName>
</protein>
<sequence>MAPCDSIGQFKPAQNSSKVFEHVVEMKTINYVYYSHSFSESGDEDENVELQIREFSSLSLDSTRNTEKLEQLTTCKCNMSYWYLQNGASTPIGLPEYPPIKGKNFGCKWSGIICNIFDQYRKVHPSNIILDEPDSKRLAETTIKHGERAIINIMKQFGHTFRFILVASASTNTIKILSTNFEPFEYVDN</sequence>
<evidence type="ECO:0008006" key="3">
    <source>
        <dbReference type="Google" id="ProtNLM"/>
    </source>
</evidence>
<evidence type="ECO:0000313" key="2">
    <source>
        <dbReference type="Proteomes" id="UP001516400"/>
    </source>
</evidence>
<reference evidence="1 2" key="1">
    <citation type="journal article" date="2021" name="BMC Biol.">
        <title>Horizontally acquired antibacterial genes associated with adaptive radiation of ladybird beetles.</title>
        <authorList>
            <person name="Li H.S."/>
            <person name="Tang X.F."/>
            <person name="Huang Y.H."/>
            <person name="Xu Z.Y."/>
            <person name="Chen M.L."/>
            <person name="Du X.Y."/>
            <person name="Qiu B.Y."/>
            <person name="Chen P.T."/>
            <person name="Zhang W."/>
            <person name="Slipinski A."/>
            <person name="Escalona H.E."/>
            <person name="Waterhouse R.M."/>
            <person name="Zwick A."/>
            <person name="Pang H."/>
        </authorList>
    </citation>
    <scope>NUCLEOTIDE SEQUENCE [LARGE SCALE GENOMIC DNA]</scope>
    <source>
        <strain evidence="1">SYSU2018</strain>
    </source>
</reference>